<dbReference type="Gramene" id="Psat06G0178100-T4">
    <property type="protein sequence ID" value="KAI5395316.1"/>
    <property type="gene ID" value="KIW84_061781"/>
</dbReference>
<organism evidence="2 3">
    <name type="scientific">Pisum sativum</name>
    <name type="common">Garden pea</name>
    <name type="synonym">Lathyrus oleraceus</name>
    <dbReference type="NCBI Taxonomy" id="3888"/>
    <lineage>
        <taxon>Eukaryota</taxon>
        <taxon>Viridiplantae</taxon>
        <taxon>Streptophyta</taxon>
        <taxon>Embryophyta</taxon>
        <taxon>Tracheophyta</taxon>
        <taxon>Spermatophyta</taxon>
        <taxon>Magnoliopsida</taxon>
        <taxon>eudicotyledons</taxon>
        <taxon>Gunneridae</taxon>
        <taxon>Pentapetalae</taxon>
        <taxon>rosids</taxon>
        <taxon>fabids</taxon>
        <taxon>Fabales</taxon>
        <taxon>Fabaceae</taxon>
        <taxon>Papilionoideae</taxon>
        <taxon>50 kb inversion clade</taxon>
        <taxon>NPAAA clade</taxon>
        <taxon>Hologalegina</taxon>
        <taxon>IRL clade</taxon>
        <taxon>Fabeae</taxon>
        <taxon>Lathyrus</taxon>
    </lineage>
</organism>
<sequence>MKKIGVSRINPNDPSYIRQKKAKFIANEKQNPRTNSRSEPDHSRNQSEKEHVTTCDPKTSEYAFFKKLKKDASLKFSSGPVKKDDSSLSSKKSESGECSKERTDDVRVGTMGCNSSNIEKNLSTFKMDSFLSPSVGAWNKSVESGGI</sequence>
<comment type="caution">
    <text evidence="2">The sequence shown here is derived from an EMBL/GenBank/DDBJ whole genome shotgun (WGS) entry which is preliminary data.</text>
</comment>
<feature type="region of interest" description="Disordered" evidence="1">
    <location>
        <begin position="76"/>
        <end position="104"/>
    </location>
</feature>
<dbReference type="EMBL" id="JAMSHJ010000006">
    <property type="protein sequence ID" value="KAI5395316.1"/>
    <property type="molecule type" value="Genomic_DNA"/>
</dbReference>
<gene>
    <name evidence="2" type="ORF">KIW84_061781</name>
</gene>
<dbReference type="AlphaFoldDB" id="A0A9D5A4X2"/>
<evidence type="ECO:0000256" key="1">
    <source>
        <dbReference type="SAM" id="MobiDB-lite"/>
    </source>
</evidence>
<accession>A0A9D5A4X2</accession>
<evidence type="ECO:0000313" key="3">
    <source>
        <dbReference type="Proteomes" id="UP001058974"/>
    </source>
</evidence>
<protein>
    <submittedName>
        <fullName evidence="2">Uncharacterized protein</fullName>
    </submittedName>
</protein>
<name>A0A9D5A4X2_PEA</name>
<feature type="region of interest" description="Disordered" evidence="1">
    <location>
        <begin position="23"/>
        <end position="55"/>
    </location>
</feature>
<feature type="compositionally biased region" description="Basic and acidic residues" evidence="1">
    <location>
        <begin position="36"/>
        <end position="53"/>
    </location>
</feature>
<proteinExistence type="predicted"/>
<feature type="compositionally biased region" description="Basic and acidic residues" evidence="1">
    <location>
        <begin position="81"/>
        <end position="104"/>
    </location>
</feature>
<keyword evidence="3" id="KW-1185">Reference proteome</keyword>
<reference evidence="2 3" key="1">
    <citation type="journal article" date="2022" name="Nat. Genet.">
        <title>Improved pea reference genome and pan-genome highlight genomic features and evolutionary characteristics.</title>
        <authorList>
            <person name="Yang T."/>
            <person name="Liu R."/>
            <person name="Luo Y."/>
            <person name="Hu S."/>
            <person name="Wang D."/>
            <person name="Wang C."/>
            <person name="Pandey M.K."/>
            <person name="Ge S."/>
            <person name="Xu Q."/>
            <person name="Li N."/>
            <person name="Li G."/>
            <person name="Huang Y."/>
            <person name="Saxena R.K."/>
            <person name="Ji Y."/>
            <person name="Li M."/>
            <person name="Yan X."/>
            <person name="He Y."/>
            <person name="Liu Y."/>
            <person name="Wang X."/>
            <person name="Xiang C."/>
            <person name="Varshney R.K."/>
            <person name="Ding H."/>
            <person name="Gao S."/>
            <person name="Zong X."/>
        </authorList>
    </citation>
    <scope>NUCLEOTIDE SEQUENCE [LARGE SCALE GENOMIC DNA]</scope>
    <source>
        <strain evidence="2 3">cv. Zhongwan 6</strain>
    </source>
</reference>
<dbReference type="Proteomes" id="UP001058974">
    <property type="component" value="Chromosome 6"/>
</dbReference>
<evidence type="ECO:0000313" key="2">
    <source>
        <dbReference type="EMBL" id="KAI5395316.1"/>
    </source>
</evidence>